<gene>
    <name evidence="3" type="ORF">HMPREF0724_10113</name>
</gene>
<evidence type="ECO:0000259" key="1">
    <source>
        <dbReference type="Pfam" id="PF00561"/>
    </source>
</evidence>
<dbReference type="EMBL" id="ADNW02000001">
    <property type="protein sequence ID" value="EGD26179.1"/>
    <property type="molecule type" value="Genomic_DNA"/>
</dbReference>
<protein>
    <submittedName>
        <fullName evidence="3">TAP-like protein</fullName>
    </submittedName>
</protein>
<evidence type="ECO:0000259" key="2">
    <source>
        <dbReference type="Pfam" id="PF08386"/>
    </source>
</evidence>
<accession>E9SVW4</accession>
<feature type="domain" description="AB hydrolase-1" evidence="1">
    <location>
        <begin position="154"/>
        <end position="326"/>
    </location>
</feature>
<dbReference type="Pfam" id="PF00561">
    <property type="entry name" value="Abhydrolase_1"/>
    <property type="match status" value="1"/>
</dbReference>
<dbReference type="HOGENOM" id="CLU_013364_4_0_11"/>
<dbReference type="InterPro" id="IPR000073">
    <property type="entry name" value="AB_hydrolase_1"/>
</dbReference>
<keyword evidence="4" id="KW-1185">Reference proteome</keyword>
<dbReference type="Gene3D" id="3.40.50.1820">
    <property type="entry name" value="alpha/beta hydrolase"/>
    <property type="match status" value="1"/>
</dbReference>
<sequence>MSDRRPGRLSGMRRIGIVAIVLAVCTACGAGPSIRPDVAVVERDSGSAPTTASTTDAPPLAAPTRDLAWSDCTEATLTRLGLGAAPAGLVLECGSYTAPVDANGPASGSIEVGALRARLAATPADAAPLVLTSGSDVASATTLAALAAGPAATLLERHPIVAVDRRGTGSSTPIDCGRTFDRRALADLGQSAGVPADADRIAEASRQATTACTDTLQPAELAFDTVHAAEDLEQLRRTWQVDRLGLIGTGNGASIALAYAARYPERTGRLVLDSPPATTANAPTVAEQRVQGQEAALAAFARRCALLNCSLGPDPTAAVIGLRDQAAAGDLGTVSASALLATVAAFLGSPRSDQPDRVRELADVLSAAGRGDVAPLSGLVASTEAAIDTDGQFVARCSDGQQWPGPGRARELQTEWGARYPTFGSDAALGLLRCSAWPTMPPPALPSSIPVPVLVLSGAADPVVGDAGLPTVTGSLTSAGAKWSGLTWEGYGHPVTTHSECARQFLSRYLESGVLPPNAGVCPA</sequence>
<dbReference type="Proteomes" id="UP000004245">
    <property type="component" value="Unassembled WGS sequence"/>
</dbReference>
<feature type="domain" description="Peptidase S33 tripeptidyl aminopeptidase-like C-terminal" evidence="2">
    <location>
        <begin position="420"/>
        <end position="522"/>
    </location>
</feature>
<dbReference type="PANTHER" id="PTHR43433:SF5">
    <property type="entry name" value="AB HYDROLASE-1 DOMAIN-CONTAINING PROTEIN"/>
    <property type="match status" value="1"/>
</dbReference>
<dbReference type="GO" id="GO:0003824">
    <property type="term" value="F:catalytic activity"/>
    <property type="evidence" value="ECO:0007669"/>
    <property type="project" value="UniProtKB-ARBA"/>
</dbReference>
<evidence type="ECO:0000313" key="4">
    <source>
        <dbReference type="Proteomes" id="UP000004245"/>
    </source>
</evidence>
<dbReference type="InterPro" id="IPR013595">
    <property type="entry name" value="Pept_S33_TAP-like_C"/>
</dbReference>
<dbReference type="AlphaFoldDB" id="E9SVW4"/>
<dbReference type="InterPro" id="IPR050471">
    <property type="entry name" value="AB_hydrolase"/>
</dbReference>
<name>E9SVW4_RHOHA</name>
<dbReference type="PANTHER" id="PTHR43433">
    <property type="entry name" value="HYDROLASE, ALPHA/BETA FOLD FAMILY PROTEIN"/>
    <property type="match status" value="1"/>
</dbReference>
<dbReference type="STRING" id="43767.A6I91_24125"/>
<organism evidence="3 4">
    <name type="scientific">Prescottella equi ATCC 33707</name>
    <dbReference type="NCBI Taxonomy" id="525370"/>
    <lineage>
        <taxon>Bacteria</taxon>
        <taxon>Bacillati</taxon>
        <taxon>Actinomycetota</taxon>
        <taxon>Actinomycetes</taxon>
        <taxon>Mycobacteriales</taxon>
        <taxon>Nocardiaceae</taxon>
        <taxon>Prescottella</taxon>
    </lineage>
</organism>
<dbReference type="SUPFAM" id="SSF53474">
    <property type="entry name" value="alpha/beta-Hydrolases"/>
    <property type="match status" value="1"/>
</dbReference>
<dbReference type="InterPro" id="IPR029058">
    <property type="entry name" value="AB_hydrolase_fold"/>
</dbReference>
<proteinExistence type="predicted"/>
<evidence type="ECO:0000313" key="3">
    <source>
        <dbReference type="EMBL" id="EGD26179.1"/>
    </source>
</evidence>
<dbReference type="Pfam" id="PF08386">
    <property type="entry name" value="Abhydrolase_4"/>
    <property type="match status" value="1"/>
</dbReference>
<reference evidence="3" key="1">
    <citation type="submission" date="2011-01" db="EMBL/GenBank/DDBJ databases">
        <authorList>
            <person name="Muzny D."/>
            <person name="Qin X."/>
            <person name="Buhay C."/>
            <person name="Dugan-Rocha S."/>
            <person name="Ding Y."/>
            <person name="Chen G."/>
            <person name="Hawes A."/>
            <person name="Holder M."/>
            <person name="Jhangiani S."/>
            <person name="Johnson A."/>
            <person name="Khan Z."/>
            <person name="Li Z."/>
            <person name="Liu W."/>
            <person name="Liu X."/>
            <person name="Perez L."/>
            <person name="Shen H."/>
            <person name="Wang Q."/>
            <person name="Watt J."/>
            <person name="Xi L."/>
            <person name="Xin Y."/>
            <person name="Zhou J."/>
            <person name="Deng J."/>
            <person name="Jiang H."/>
            <person name="Liu Y."/>
            <person name="Qu J."/>
            <person name="Song X.-Z."/>
            <person name="Zhang L."/>
            <person name="Villasana D."/>
            <person name="Johnson A."/>
            <person name="Liu J."/>
            <person name="Liyanage D."/>
            <person name="Lorensuhewa L."/>
            <person name="Robinson T."/>
            <person name="Song A."/>
            <person name="Song B.-B."/>
            <person name="Dinh H."/>
            <person name="Thornton R."/>
            <person name="Coyle M."/>
            <person name="Francisco L."/>
            <person name="Jackson L."/>
            <person name="Javaid M."/>
            <person name="Korchina V."/>
            <person name="Kovar C."/>
            <person name="Mata R."/>
            <person name="Mathew T."/>
            <person name="Ngo R."/>
            <person name="Nguyen L."/>
            <person name="Nguyen N."/>
            <person name="Okwuonu G."/>
            <person name="Ongeri F."/>
            <person name="Pham C."/>
            <person name="Simmons D."/>
            <person name="Wilczek-Boney K."/>
            <person name="Hale W."/>
            <person name="Jakkamsetti A."/>
            <person name="Pham P."/>
            <person name="Ruth R."/>
            <person name="San Lucas F."/>
            <person name="Warren J."/>
            <person name="Zhang J."/>
            <person name="Zhao Z."/>
            <person name="Zhou C."/>
            <person name="Zhu D."/>
            <person name="Lee S."/>
            <person name="Bess C."/>
            <person name="Blankenburg K."/>
            <person name="Forbes L."/>
            <person name="Fu Q."/>
            <person name="Gubbala S."/>
            <person name="Hirani K."/>
            <person name="Jayaseelan J.C."/>
            <person name="Lara F."/>
            <person name="Munidasa M."/>
            <person name="Palculict T."/>
            <person name="Patil S."/>
            <person name="Pu L.-L."/>
            <person name="Saada N."/>
            <person name="Tang L."/>
            <person name="Weissenberger G."/>
            <person name="Zhu Y."/>
            <person name="Hemphill L."/>
            <person name="Shang Y."/>
            <person name="Youmans B."/>
            <person name="Ayvaz T."/>
            <person name="Ross M."/>
            <person name="Santibanez J."/>
            <person name="Aqrawi P."/>
            <person name="Gross S."/>
            <person name="Joshi V."/>
            <person name="Fowler G."/>
            <person name="Nazareth L."/>
            <person name="Reid J."/>
            <person name="Worley K."/>
            <person name="Petrosino J."/>
            <person name="Highlander S."/>
            <person name="Gibbs R."/>
        </authorList>
    </citation>
    <scope>NUCLEOTIDE SEQUENCE [LARGE SCALE GENOMIC DNA]</scope>
    <source>
        <strain evidence="3">ATCC 33707</strain>
    </source>
</reference>
<comment type="caution">
    <text evidence="3">The sequence shown here is derived from an EMBL/GenBank/DDBJ whole genome shotgun (WGS) entry which is preliminary data.</text>
</comment>